<evidence type="ECO:0000313" key="1">
    <source>
        <dbReference type="EMBL" id="KAJ3658543.1"/>
    </source>
</evidence>
<dbReference type="AlphaFoldDB" id="A0AA38IIR9"/>
<keyword evidence="2" id="KW-1185">Reference proteome</keyword>
<name>A0AA38IIR9_9CUCU</name>
<comment type="caution">
    <text evidence="1">The sequence shown here is derived from an EMBL/GenBank/DDBJ whole genome shotgun (WGS) entry which is preliminary data.</text>
</comment>
<sequence length="85" mass="9791">MGSKMALLKGYRIREEFRRCGRRTIVSCLVHINMVLTCLYIAPACWEPTDPCGTPTTTKLFKQNPQLEKLTRFFKKTMKTSGEMS</sequence>
<reference evidence="1" key="1">
    <citation type="journal article" date="2023" name="G3 (Bethesda)">
        <title>Whole genome assemblies of Zophobas morio and Tenebrio molitor.</title>
        <authorList>
            <person name="Kaur S."/>
            <person name="Stinson S.A."/>
            <person name="diCenzo G.C."/>
        </authorList>
    </citation>
    <scope>NUCLEOTIDE SEQUENCE</scope>
    <source>
        <strain evidence="1">QUZm001</strain>
    </source>
</reference>
<accession>A0AA38IIR9</accession>
<protein>
    <submittedName>
        <fullName evidence="1">Uncharacterized protein</fullName>
    </submittedName>
</protein>
<dbReference type="EMBL" id="JALNTZ010000003">
    <property type="protein sequence ID" value="KAJ3658543.1"/>
    <property type="molecule type" value="Genomic_DNA"/>
</dbReference>
<proteinExistence type="predicted"/>
<dbReference type="Proteomes" id="UP001168821">
    <property type="component" value="Unassembled WGS sequence"/>
</dbReference>
<organism evidence="1 2">
    <name type="scientific">Zophobas morio</name>
    <dbReference type="NCBI Taxonomy" id="2755281"/>
    <lineage>
        <taxon>Eukaryota</taxon>
        <taxon>Metazoa</taxon>
        <taxon>Ecdysozoa</taxon>
        <taxon>Arthropoda</taxon>
        <taxon>Hexapoda</taxon>
        <taxon>Insecta</taxon>
        <taxon>Pterygota</taxon>
        <taxon>Neoptera</taxon>
        <taxon>Endopterygota</taxon>
        <taxon>Coleoptera</taxon>
        <taxon>Polyphaga</taxon>
        <taxon>Cucujiformia</taxon>
        <taxon>Tenebrionidae</taxon>
        <taxon>Zophobas</taxon>
    </lineage>
</organism>
<gene>
    <name evidence="1" type="ORF">Zmor_010277</name>
</gene>
<evidence type="ECO:0000313" key="2">
    <source>
        <dbReference type="Proteomes" id="UP001168821"/>
    </source>
</evidence>